<accession>A0A151NHQ1</accession>
<dbReference type="AlphaFoldDB" id="A0A151NHQ1"/>
<sequence length="74" mass="8303">MAKTTRRRRGPRIQEEQTEVSNCIQTPCSGTAGEEAEMEHEDFVMEGHGKTPPPGEENKQSLLNEMAFRDSVLV</sequence>
<dbReference type="Proteomes" id="UP000050525">
    <property type="component" value="Unassembled WGS sequence"/>
</dbReference>
<evidence type="ECO:0000256" key="1">
    <source>
        <dbReference type="SAM" id="MobiDB-lite"/>
    </source>
</evidence>
<organism evidence="2 3">
    <name type="scientific">Alligator mississippiensis</name>
    <name type="common">American alligator</name>
    <dbReference type="NCBI Taxonomy" id="8496"/>
    <lineage>
        <taxon>Eukaryota</taxon>
        <taxon>Metazoa</taxon>
        <taxon>Chordata</taxon>
        <taxon>Craniata</taxon>
        <taxon>Vertebrata</taxon>
        <taxon>Euteleostomi</taxon>
        <taxon>Archelosauria</taxon>
        <taxon>Archosauria</taxon>
        <taxon>Crocodylia</taxon>
        <taxon>Alligatoridae</taxon>
        <taxon>Alligatorinae</taxon>
        <taxon>Alligator</taxon>
    </lineage>
</organism>
<name>A0A151NHQ1_ALLMI</name>
<feature type="compositionally biased region" description="Basic residues" evidence="1">
    <location>
        <begin position="1"/>
        <end position="11"/>
    </location>
</feature>
<proteinExistence type="predicted"/>
<gene>
    <name evidence="2" type="ORF">Y1Q_0024053</name>
</gene>
<dbReference type="EMBL" id="AKHW03002956">
    <property type="protein sequence ID" value="KYO36280.1"/>
    <property type="molecule type" value="Genomic_DNA"/>
</dbReference>
<feature type="compositionally biased region" description="Polar residues" evidence="1">
    <location>
        <begin position="19"/>
        <end position="29"/>
    </location>
</feature>
<evidence type="ECO:0000313" key="2">
    <source>
        <dbReference type="EMBL" id="KYO36280.1"/>
    </source>
</evidence>
<feature type="region of interest" description="Disordered" evidence="1">
    <location>
        <begin position="1"/>
        <end position="33"/>
    </location>
</feature>
<reference evidence="2 3" key="1">
    <citation type="journal article" date="2012" name="Genome Biol.">
        <title>Sequencing three crocodilian genomes to illuminate the evolution of archosaurs and amniotes.</title>
        <authorList>
            <person name="St John J.A."/>
            <person name="Braun E.L."/>
            <person name="Isberg S.R."/>
            <person name="Miles L.G."/>
            <person name="Chong A.Y."/>
            <person name="Gongora J."/>
            <person name="Dalzell P."/>
            <person name="Moran C."/>
            <person name="Bed'hom B."/>
            <person name="Abzhanov A."/>
            <person name="Burgess S.C."/>
            <person name="Cooksey A.M."/>
            <person name="Castoe T.A."/>
            <person name="Crawford N.G."/>
            <person name="Densmore L.D."/>
            <person name="Drew J.C."/>
            <person name="Edwards S.V."/>
            <person name="Faircloth B.C."/>
            <person name="Fujita M.K."/>
            <person name="Greenwold M.J."/>
            <person name="Hoffmann F.G."/>
            <person name="Howard J.M."/>
            <person name="Iguchi T."/>
            <person name="Janes D.E."/>
            <person name="Khan S.Y."/>
            <person name="Kohno S."/>
            <person name="de Koning A.J."/>
            <person name="Lance S.L."/>
            <person name="McCarthy F.M."/>
            <person name="McCormack J.E."/>
            <person name="Merchant M.E."/>
            <person name="Peterson D.G."/>
            <person name="Pollock D.D."/>
            <person name="Pourmand N."/>
            <person name="Raney B.J."/>
            <person name="Roessler K.A."/>
            <person name="Sanford J.R."/>
            <person name="Sawyer R.H."/>
            <person name="Schmidt C.J."/>
            <person name="Triplett E.W."/>
            <person name="Tuberville T.D."/>
            <person name="Venegas-Anaya M."/>
            <person name="Howard J.T."/>
            <person name="Jarvis E.D."/>
            <person name="Guillette L.J.Jr."/>
            <person name="Glenn T.C."/>
            <person name="Green R.E."/>
            <person name="Ray D.A."/>
        </authorList>
    </citation>
    <scope>NUCLEOTIDE SEQUENCE [LARGE SCALE GENOMIC DNA]</scope>
    <source>
        <strain evidence="2">KSC_2009_1</strain>
    </source>
</reference>
<keyword evidence="3" id="KW-1185">Reference proteome</keyword>
<protein>
    <submittedName>
        <fullName evidence="2">Uncharacterized protein</fullName>
    </submittedName>
</protein>
<evidence type="ECO:0000313" key="3">
    <source>
        <dbReference type="Proteomes" id="UP000050525"/>
    </source>
</evidence>
<comment type="caution">
    <text evidence="2">The sequence shown here is derived from an EMBL/GenBank/DDBJ whole genome shotgun (WGS) entry which is preliminary data.</text>
</comment>